<keyword evidence="4" id="KW-0281">Fimbrium</keyword>
<organism evidence="7 8">
    <name type="scientific">Buttiauxella gaviniae</name>
    <dbReference type="NCBI Taxonomy" id="82990"/>
    <lineage>
        <taxon>Bacteria</taxon>
        <taxon>Pseudomonadati</taxon>
        <taxon>Pseudomonadota</taxon>
        <taxon>Gammaproteobacteria</taxon>
        <taxon>Enterobacterales</taxon>
        <taxon>Enterobacteriaceae</taxon>
        <taxon>Buttiauxella</taxon>
    </lineage>
</organism>
<dbReference type="RefSeq" id="WP_367596524.1">
    <property type="nucleotide sequence ID" value="NZ_JBFMVT010000002.1"/>
</dbReference>
<protein>
    <submittedName>
        <fullName evidence="7">Fimbrial protein</fullName>
    </submittedName>
</protein>
<dbReference type="Gene3D" id="2.60.40.1090">
    <property type="entry name" value="Fimbrial-type adhesion domain"/>
    <property type="match status" value="1"/>
</dbReference>
<proteinExistence type="inferred from homology"/>
<evidence type="ECO:0000313" key="7">
    <source>
        <dbReference type="EMBL" id="MEW7314498.1"/>
    </source>
</evidence>
<keyword evidence="8" id="KW-1185">Reference proteome</keyword>
<dbReference type="InterPro" id="IPR050263">
    <property type="entry name" value="Bact_Fimbrial_Adh_Pro"/>
</dbReference>
<evidence type="ECO:0000256" key="3">
    <source>
        <dbReference type="ARBA" id="ARBA00022729"/>
    </source>
</evidence>
<accession>A0ABV3NY75</accession>
<keyword evidence="3 5" id="KW-0732">Signal</keyword>
<evidence type="ECO:0000313" key="8">
    <source>
        <dbReference type="Proteomes" id="UP001555342"/>
    </source>
</evidence>
<dbReference type="Pfam" id="PF00419">
    <property type="entry name" value="Fimbrial"/>
    <property type="match status" value="1"/>
</dbReference>
<dbReference type="SUPFAM" id="SSF49401">
    <property type="entry name" value="Bacterial adhesins"/>
    <property type="match status" value="1"/>
</dbReference>
<evidence type="ECO:0000256" key="5">
    <source>
        <dbReference type="SAM" id="SignalP"/>
    </source>
</evidence>
<evidence type="ECO:0000256" key="1">
    <source>
        <dbReference type="ARBA" id="ARBA00004561"/>
    </source>
</evidence>
<dbReference type="PANTHER" id="PTHR33420">
    <property type="entry name" value="FIMBRIAL SUBUNIT ELFA-RELATED"/>
    <property type="match status" value="1"/>
</dbReference>
<name>A0ABV3NY75_9ENTR</name>
<comment type="subcellular location">
    <subcellularLocation>
        <location evidence="1">Fimbrium</location>
    </subcellularLocation>
</comment>
<evidence type="ECO:0000256" key="4">
    <source>
        <dbReference type="ARBA" id="ARBA00023263"/>
    </source>
</evidence>
<feature type="chain" id="PRO_5045257151" evidence="5">
    <location>
        <begin position="22"/>
        <end position="170"/>
    </location>
</feature>
<dbReference type="InterPro" id="IPR000259">
    <property type="entry name" value="Adhesion_dom_fimbrial"/>
</dbReference>
<sequence length="170" mass="18083">MKRITALWLGSIFLCPLFAQATSDQVFLSYSGTVVTPPCLISTPSLTVDFGDIPAGDLATTDSTTDWKNTLVELSQCTNVASVTMTVNAAPSDANPKYIRSTGTAEHVAVEAREGLVSFNDLYNGATIGFDTLGNPTNRVDLRFRIRNDGTGAATGGTVISTMTLTYSFK</sequence>
<dbReference type="PANTHER" id="PTHR33420:SF3">
    <property type="entry name" value="FIMBRIAL SUBUNIT ELFA"/>
    <property type="match status" value="1"/>
</dbReference>
<dbReference type="InterPro" id="IPR036937">
    <property type="entry name" value="Adhesion_dom_fimbrial_sf"/>
</dbReference>
<gene>
    <name evidence="7" type="ORF">AB1E22_17650</name>
</gene>
<comment type="similarity">
    <text evidence="2">Belongs to the fimbrial protein family.</text>
</comment>
<evidence type="ECO:0000256" key="2">
    <source>
        <dbReference type="ARBA" id="ARBA00006671"/>
    </source>
</evidence>
<dbReference type="Proteomes" id="UP001555342">
    <property type="component" value="Unassembled WGS sequence"/>
</dbReference>
<feature type="domain" description="Fimbrial-type adhesion" evidence="6">
    <location>
        <begin position="29"/>
        <end position="113"/>
    </location>
</feature>
<reference evidence="7 8" key="1">
    <citation type="submission" date="2024-07" db="EMBL/GenBank/DDBJ databases">
        <authorList>
            <person name="Wang L."/>
        </authorList>
    </citation>
    <scope>NUCLEOTIDE SEQUENCE [LARGE SCALE GENOMIC DNA]</scope>
    <source>
        <strain evidence="7 8">WL359</strain>
    </source>
</reference>
<dbReference type="InterPro" id="IPR008966">
    <property type="entry name" value="Adhesion_dom_sf"/>
</dbReference>
<feature type="signal peptide" evidence="5">
    <location>
        <begin position="1"/>
        <end position="21"/>
    </location>
</feature>
<evidence type="ECO:0000259" key="6">
    <source>
        <dbReference type="Pfam" id="PF00419"/>
    </source>
</evidence>
<dbReference type="EMBL" id="JBFMVT010000002">
    <property type="protein sequence ID" value="MEW7314498.1"/>
    <property type="molecule type" value="Genomic_DNA"/>
</dbReference>
<comment type="caution">
    <text evidence="7">The sequence shown here is derived from an EMBL/GenBank/DDBJ whole genome shotgun (WGS) entry which is preliminary data.</text>
</comment>